<keyword evidence="3" id="KW-1185">Reference proteome</keyword>
<name>A0ABT5C786_9BACT</name>
<comment type="caution">
    <text evidence="2">The sequence shown here is derived from an EMBL/GenBank/DDBJ whole genome shotgun (WGS) entry which is preliminary data.</text>
</comment>
<dbReference type="EMBL" id="JAQNDK010000004">
    <property type="protein sequence ID" value="MDC0682284.1"/>
    <property type="molecule type" value="Genomic_DNA"/>
</dbReference>
<reference evidence="2 3" key="1">
    <citation type="submission" date="2023-01" db="EMBL/GenBank/DDBJ databases">
        <title>Minimal conservation of predation-associated metabolite biosynthetic gene clusters underscores biosynthetic potential of Myxococcota including descriptions for ten novel species: Archangium lansinium sp. nov., Myxococcus landrumus sp. nov., Nannocystis bai.</title>
        <authorList>
            <person name="Ahearne A."/>
            <person name="Stevens C."/>
            <person name="Dowd S."/>
        </authorList>
    </citation>
    <scope>NUCLEOTIDE SEQUENCE [LARGE SCALE GENOMIC DNA]</scope>
    <source>
        <strain evidence="2 3">WIWO2</strain>
    </source>
</reference>
<keyword evidence="1" id="KW-0732">Signal</keyword>
<feature type="signal peptide" evidence="1">
    <location>
        <begin position="1"/>
        <end position="23"/>
    </location>
</feature>
<protein>
    <recommendedName>
        <fullName evidence="4">Secreted protein</fullName>
    </recommendedName>
</protein>
<dbReference type="RefSeq" id="WP_272100067.1">
    <property type="nucleotide sequence ID" value="NZ_JAQNDK010000004.1"/>
</dbReference>
<organism evidence="2 3">
    <name type="scientific">Sorangium atrum</name>
    <dbReference type="NCBI Taxonomy" id="2995308"/>
    <lineage>
        <taxon>Bacteria</taxon>
        <taxon>Pseudomonadati</taxon>
        <taxon>Myxococcota</taxon>
        <taxon>Polyangia</taxon>
        <taxon>Polyangiales</taxon>
        <taxon>Polyangiaceae</taxon>
        <taxon>Sorangium</taxon>
    </lineage>
</organism>
<evidence type="ECO:0000313" key="2">
    <source>
        <dbReference type="EMBL" id="MDC0682284.1"/>
    </source>
</evidence>
<dbReference type="Proteomes" id="UP001217485">
    <property type="component" value="Unassembled WGS sequence"/>
</dbReference>
<evidence type="ECO:0000256" key="1">
    <source>
        <dbReference type="SAM" id="SignalP"/>
    </source>
</evidence>
<evidence type="ECO:0008006" key="4">
    <source>
        <dbReference type="Google" id="ProtNLM"/>
    </source>
</evidence>
<proteinExistence type="predicted"/>
<gene>
    <name evidence="2" type="ORF">POL72_31430</name>
</gene>
<sequence length="317" mass="32110">MSWFTRPVLAALSVAIAAALSPACDGDSPEAPGAAASTGSGGSGGSGGGGGEATYGASACGTCVEQTACLSQVNACAADPGCAAYLDCLDACPLGPGGDADIACEQACPPVTGSLGQSAKQAFIDCRLSGPGAACAGCGQIPAPTDPDFNQTCSPSADPNTCYQCEDERCCETYQACKDDQDCQDLVTCVKACAEAPDDAAFSPCESACYEAHTAGYAAYSHRMACMQYFCFDDDACGNEPLDPCVKCQNLHCADEMAACQHEIECALLDNCQVPCDVADQACLQECDAMFPDAVATHKAGLDCALAHCEIACGGTD</sequence>
<accession>A0ABT5C786</accession>
<evidence type="ECO:0000313" key="3">
    <source>
        <dbReference type="Proteomes" id="UP001217485"/>
    </source>
</evidence>
<feature type="chain" id="PRO_5045760929" description="Secreted protein" evidence="1">
    <location>
        <begin position="24"/>
        <end position="317"/>
    </location>
</feature>